<keyword evidence="4 6" id="KW-1133">Transmembrane helix</keyword>
<feature type="transmembrane region" description="Helical" evidence="6">
    <location>
        <begin position="26"/>
        <end position="44"/>
    </location>
</feature>
<sequence>MTLHHSRTLRTGFVATLRDVVRDKGVLMLLFAAPLFYAFFYPWFFGPEVVTRVPVAVIDQDHSALSRTIQRLALANPRIEVKAVASDERAAQAAMSRGEIEGYLLLPDTLKANVARGMPALVTIVSNGAYPIISKAVQYGLAEAVGAASAGIEIRQREAKGQSPRQASETRTPVDFQAIALFNATEGYGSFIVPAVALLIMHQTLLMGVGMLVATWVEQRAVQASPMVWIGRWLAFLVPGLVSGLFYFGWIFWLYGYPRAGNVAGSLVFLVLYLSAIVTLGSLVGLWCRDRERVLQVILFSTLPLVFLAGFSWPSEALPTALQYLRWLIPTTAGVQAALRLNQMGAPLQSVMPYLGCLFVLTLLAGSLVLKFEGKSPRA</sequence>
<dbReference type="InterPro" id="IPR051449">
    <property type="entry name" value="ABC-2_transporter_component"/>
</dbReference>
<dbReference type="InterPro" id="IPR013525">
    <property type="entry name" value="ABC2_TM"/>
</dbReference>
<feature type="transmembrane region" description="Helical" evidence="6">
    <location>
        <begin position="229"/>
        <end position="255"/>
    </location>
</feature>
<dbReference type="RefSeq" id="WP_090142670.1">
    <property type="nucleotide sequence ID" value="NZ_NESN01000001.1"/>
</dbReference>
<dbReference type="PANTHER" id="PTHR30294">
    <property type="entry name" value="MEMBRANE COMPONENT OF ABC TRANSPORTER YHHJ-RELATED"/>
    <property type="match status" value="1"/>
</dbReference>
<evidence type="ECO:0000256" key="2">
    <source>
        <dbReference type="ARBA" id="ARBA00022475"/>
    </source>
</evidence>
<dbReference type="GO" id="GO:0140359">
    <property type="term" value="F:ABC-type transporter activity"/>
    <property type="evidence" value="ECO:0007669"/>
    <property type="project" value="InterPro"/>
</dbReference>
<evidence type="ECO:0000256" key="3">
    <source>
        <dbReference type="ARBA" id="ARBA00022692"/>
    </source>
</evidence>
<reference evidence="8 9" key="1">
    <citation type="submission" date="2017-04" db="EMBL/GenBank/DDBJ databases">
        <title>Unexpected and diverse lifestyles within the genus Limnohabitans.</title>
        <authorList>
            <person name="Kasalicky V."/>
            <person name="Mehrshad M."/>
            <person name="Andrei S.-A."/>
            <person name="Salcher M."/>
            <person name="Kratochvilova H."/>
            <person name="Simek K."/>
            <person name="Ghai R."/>
        </authorList>
    </citation>
    <scope>NUCLEOTIDE SEQUENCE [LARGE SCALE GENOMIC DNA]</scope>
    <source>
        <strain evidence="8 9">II-B4</strain>
    </source>
</reference>
<dbReference type="EMBL" id="NESN01000001">
    <property type="protein sequence ID" value="PUE55077.1"/>
    <property type="molecule type" value="Genomic_DNA"/>
</dbReference>
<name>A0A315FPD5_9BURK</name>
<comment type="caution">
    <text evidence="8">The sequence shown here is derived from an EMBL/GenBank/DDBJ whole genome shotgun (WGS) entry which is preliminary data.</text>
</comment>
<evidence type="ECO:0000313" key="8">
    <source>
        <dbReference type="EMBL" id="PUE55077.1"/>
    </source>
</evidence>
<evidence type="ECO:0000256" key="5">
    <source>
        <dbReference type="ARBA" id="ARBA00023136"/>
    </source>
</evidence>
<protein>
    <submittedName>
        <fullName evidence="8">ABC transporter</fullName>
    </submittedName>
</protein>
<dbReference type="Gene3D" id="3.40.1710.10">
    <property type="entry name" value="abc type-2 transporter like domain"/>
    <property type="match status" value="1"/>
</dbReference>
<organism evidence="8 9">
    <name type="scientific">Limnohabitans parvus II-B4</name>
    <dbReference type="NCBI Taxonomy" id="1293052"/>
    <lineage>
        <taxon>Bacteria</taxon>
        <taxon>Pseudomonadati</taxon>
        <taxon>Pseudomonadota</taxon>
        <taxon>Betaproteobacteria</taxon>
        <taxon>Burkholderiales</taxon>
        <taxon>Comamonadaceae</taxon>
        <taxon>Limnohabitans</taxon>
    </lineage>
</organism>
<keyword evidence="2" id="KW-1003">Cell membrane</keyword>
<evidence type="ECO:0000259" key="7">
    <source>
        <dbReference type="Pfam" id="PF12698"/>
    </source>
</evidence>
<comment type="subcellular location">
    <subcellularLocation>
        <location evidence="1">Cell membrane</location>
        <topology evidence="1">Multi-pass membrane protein</topology>
    </subcellularLocation>
</comment>
<evidence type="ECO:0000256" key="6">
    <source>
        <dbReference type="SAM" id="Phobius"/>
    </source>
</evidence>
<feature type="transmembrane region" description="Helical" evidence="6">
    <location>
        <begin position="294"/>
        <end position="313"/>
    </location>
</feature>
<dbReference type="Pfam" id="PF12698">
    <property type="entry name" value="ABC2_membrane_3"/>
    <property type="match status" value="1"/>
</dbReference>
<evidence type="ECO:0000256" key="4">
    <source>
        <dbReference type="ARBA" id="ARBA00022989"/>
    </source>
</evidence>
<dbReference type="PANTHER" id="PTHR30294:SF46">
    <property type="entry name" value="ABC TRANSPORTER PERMEASE"/>
    <property type="match status" value="1"/>
</dbReference>
<evidence type="ECO:0000256" key="1">
    <source>
        <dbReference type="ARBA" id="ARBA00004651"/>
    </source>
</evidence>
<dbReference type="OrthoDB" id="9811522at2"/>
<feature type="domain" description="ABC-2 type transporter transmembrane" evidence="7">
    <location>
        <begin position="24"/>
        <end position="370"/>
    </location>
</feature>
<feature type="transmembrane region" description="Helical" evidence="6">
    <location>
        <begin position="191"/>
        <end position="217"/>
    </location>
</feature>
<evidence type="ECO:0000313" key="9">
    <source>
        <dbReference type="Proteomes" id="UP000250790"/>
    </source>
</evidence>
<keyword evidence="5 6" id="KW-0472">Membrane</keyword>
<feature type="transmembrane region" description="Helical" evidence="6">
    <location>
        <begin position="267"/>
        <end position="287"/>
    </location>
</feature>
<keyword evidence="3 6" id="KW-0812">Transmembrane</keyword>
<proteinExistence type="predicted"/>
<feature type="transmembrane region" description="Helical" evidence="6">
    <location>
        <begin position="351"/>
        <end position="370"/>
    </location>
</feature>
<dbReference type="Proteomes" id="UP000250790">
    <property type="component" value="Unassembled WGS sequence"/>
</dbReference>
<gene>
    <name evidence="8" type="ORF">B9Z37_00295</name>
</gene>
<keyword evidence="9" id="KW-1185">Reference proteome</keyword>
<dbReference type="GO" id="GO:0005886">
    <property type="term" value="C:plasma membrane"/>
    <property type="evidence" value="ECO:0007669"/>
    <property type="project" value="UniProtKB-SubCell"/>
</dbReference>
<accession>A0A315FPD5</accession>
<dbReference type="AlphaFoldDB" id="A0A315FPD5"/>